<evidence type="ECO:0000313" key="9">
    <source>
        <dbReference type="EMBL" id="KGJ91930.1"/>
    </source>
</evidence>
<keyword evidence="6 8" id="KW-1133">Transmembrane helix</keyword>
<dbReference type="InterPro" id="IPR001463">
    <property type="entry name" value="Na/Ala_symport"/>
</dbReference>
<comment type="caution">
    <text evidence="9">The sequence shown here is derived from an EMBL/GenBank/DDBJ whole genome shotgun (WGS) entry which is preliminary data.</text>
</comment>
<dbReference type="RefSeq" id="WP_033082797.1">
    <property type="nucleotide sequence ID" value="NZ_JQEC01000039.1"/>
</dbReference>
<sequence length="450" mass="48997">MEEILVTLVNFAWGLPMVFLLVGGGAYFVIHSRLTPYKRLAHAISIIGGKYDNEKNSKGDISHFQALIVALSGTLGLGNIAGVAVAITMGGPGAIFWMWVTAIVGIATKFYTASLAVMYRGEDRSGKLQGGPMYVIREGLDKKWLPLAWLFCIGCIFGALPLFQINQLVQILRDVIAIPYGLAEADNHFSFDLSVGLALFMIISWIVMGKLTRITAVATKVVPIMVIGYFIMTFVLLVMNYDKIPETFMLIFSGAFNPGSAAGGLIGTVIIIGVQRGAFSNEAGIGTESLAHGAAKTNQPIREGLVASFGPIVDTLIVCTCTALAVLVTGAWQTDHQGVGMTVYAFEQTFPNVGSYLLMVMVFFLSTSTVLTFWYYGSKCSEFLFGQTFEKVYKQFYLILIIVGAVASLSMVINFITFMYALMAIPTMISTLLLSSKVRKATKTYIKDYL</sequence>
<comment type="subcellular location">
    <subcellularLocation>
        <location evidence="8">Cell inner membrane</location>
        <topology evidence="8">Multi-pass membrane protein</topology>
    </subcellularLocation>
    <subcellularLocation>
        <location evidence="1">Cell membrane</location>
        <topology evidence="1">Multi-pass membrane protein</topology>
    </subcellularLocation>
</comment>
<evidence type="ECO:0000256" key="3">
    <source>
        <dbReference type="ARBA" id="ARBA00022448"/>
    </source>
</evidence>
<dbReference type="PANTHER" id="PTHR30330:SF3">
    <property type="entry name" value="TRANSCRIPTIONAL REGULATOR, LRP FAMILY"/>
    <property type="match status" value="1"/>
</dbReference>
<dbReference type="Pfam" id="PF01235">
    <property type="entry name" value="Na_Ala_symp"/>
    <property type="match status" value="1"/>
</dbReference>
<evidence type="ECO:0000256" key="7">
    <source>
        <dbReference type="ARBA" id="ARBA00023136"/>
    </source>
</evidence>
<evidence type="ECO:0000313" key="10">
    <source>
        <dbReference type="Proteomes" id="UP000029868"/>
    </source>
</evidence>
<feature type="transmembrane region" description="Helical" evidence="8">
    <location>
        <begin position="247"/>
        <end position="272"/>
    </location>
</feature>
<feature type="transmembrane region" description="Helical" evidence="8">
    <location>
        <begin position="396"/>
        <end position="413"/>
    </location>
</feature>
<evidence type="ECO:0000256" key="1">
    <source>
        <dbReference type="ARBA" id="ARBA00004651"/>
    </source>
</evidence>
<keyword evidence="8" id="KW-0769">Symport</keyword>
<feature type="transmembrane region" description="Helical" evidence="8">
    <location>
        <begin position="147"/>
        <end position="169"/>
    </location>
</feature>
<feature type="transmembrane region" description="Helical" evidence="8">
    <location>
        <begin position="95"/>
        <end position="119"/>
    </location>
</feature>
<dbReference type="Proteomes" id="UP000029868">
    <property type="component" value="Unassembled WGS sequence"/>
</dbReference>
<dbReference type="PANTHER" id="PTHR30330">
    <property type="entry name" value="AGSS FAMILY TRANSPORTER, SODIUM-ALANINE"/>
    <property type="match status" value="1"/>
</dbReference>
<feature type="transmembrane region" description="Helical" evidence="8">
    <location>
        <begin position="312"/>
        <end position="333"/>
    </location>
</feature>
<feature type="transmembrane region" description="Helical" evidence="8">
    <location>
        <begin position="12"/>
        <end position="30"/>
    </location>
</feature>
<evidence type="ECO:0000256" key="4">
    <source>
        <dbReference type="ARBA" id="ARBA00022475"/>
    </source>
</evidence>
<dbReference type="PATRIC" id="fig|28229.3.peg.2806"/>
<dbReference type="GO" id="GO:0005283">
    <property type="term" value="F:amino acid:sodium symporter activity"/>
    <property type="evidence" value="ECO:0007669"/>
    <property type="project" value="InterPro"/>
</dbReference>
<feature type="transmembrane region" description="Helical" evidence="8">
    <location>
        <begin position="189"/>
        <end position="209"/>
    </location>
</feature>
<feature type="transmembrane region" description="Helical" evidence="8">
    <location>
        <begin position="66"/>
        <end position="89"/>
    </location>
</feature>
<dbReference type="OrthoDB" id="9806926at2"/>
<evidence type="ECO:0000256" key="8">
    <source>
        <dbReference type="RuleBase" id="RU363064"/>
    </source>
</evidence>
<dbReference type="EMBL" id="JQEC01000039">
    <property type="protein sequence ID" value="KGJ91930.1"/>
    <property type="molecule type" value="Genomic_DNA"/>
</dbReference>
<evidence type="ECO:0000256" key="6">
    <source>
        <dbReference type="ARBA" id="ARBA00022989"/>
    </source>
</evidence>
<keyword evidence="3 8" id="KW-0813">Transport</keyword>
<keyword evidence="8" id="KW-0997">Cell inner membrane</keyword>
<gene>
    <name evidence="9" type="ORF">GAB14E_3087</name>
</gene>
<accession>A0A099KNW4</accession>
<evidence type="ECO:0000256" key="5">
    <source>
        <dbReference type="ARBA" id="ARBA00022692"/>
    </source>
</evidence>
<feature type="transmembrane region" description="Helical" evidence="8">
    <location>
        <begin position="221"/>
        <end position="241"/>
    </location>
</feature>
<organism evidence="9 10">
    <name type="scientific">Colwellia psychrerythraea</name>
    <name type="common">Vibrio psychroerythus</name>
    <dbReference type="NCBI Taxonomy" id="28229"/>
    <lineage>
        <taxon>Bacteria</taxon>
        <taxon>Pseudomonadati</taxon>
        <taxon>Pseudomonadota</taxon>
        <taxon>Gammaproteobacteria</taxon>
        <taxon>Alteromonadales</taxon>
        <taxon>Colwelliaceae</taxon>
        <taxon>Colwellia</taxon>
    </lineage>
</organism>
<comment type="similarity">
    <text evidence="2 8">Belongs to the alanine or glycine:cation symporter (AGCS) (TC 2.A.25) family.</text>
</comment>
<dbReference type="GO" id="GO:0005886">
    <property type="term" value="C:plasma membrane"/>
    <property type="evidence" value="ECO:0007669"/>
    <property type="project" value="UniProtKB-SubCell"/>
</dbReference>
<dbReference type="PROSITE" id="PS00873">
    <property type="entry name" value="NA_ALANINE_SYMP"/>
    <property type="match status" value="1"/>
</dbReference>
<protein>
    <submittedName>
        <fullName evidence="9">Amino acid carrier protein</fullName>
    </submittedName>
</protein>
<feature type="transmembrane region" description="Helical" evidence="8">
    <location>
        <begin position="353"/>
        <end position="376"/>
    </location>
</feature>
<keyword evidence="5 8" id="KW-0812">Transmembrane</keyword>
<dbReference type="Gene3D" id="1.20.1740.10">
    <property type="entry name" value="Amino acid/polyamine transporter I"/>
    <property type="match status" value="1"/>
</dbReference>
<name>A0A099KNW4_COLPS</name>
<dbReference type="PRINTS" id="PR00175">
    <property type="entry name" value="NAALASMPORT"/>
</dbReference>
<reference evidence="9 10" key="1">
    <citation type="submission" date="2014-08" db="EMBL/GenBank/DDBJ databases">
        <title>Genomic and Phenotypic Diversity of Colwellia psychrerythraea strains from Disparate Marine Basins.</title>
        <authorList>
            <person name="Techtmann S.M."/>
            <person name="Stelling S.C."/>
            <person name="Utturkar S.M."/>
            <person name="Alshibli N."/>
            <person name="Harris A."/>
            <person name="Brown S.D."/>
            <person name="Hazen T.C."/>
        </authorList>
    </citation>
    <scope>NUCLEOTIDE SEQUENCE [LARGE SCALE GENOMIC DNA]</scope>
    <source>
        <strain evidence="9 10">GAB14E</strain>
    </source>
</reference>
<evidence type="ECO:0000256" key="2">
    <source>
        <dbReference type="ARBA" id="ARBA00009261"/>
    </source>
</evidence>
<dbReference type="AlphaFoldDB" id="A0A099KNW4"/>
<proteinExistence type="inferred from homology"/>
<keyword evidence="4" id="KW-1003">Cell membrane</keyword>
<keyword evidence="7 8" id="KW-0472">Membrane</keyword>
<dbReference type="NCBIfam" id="TIGR00835">
    <property type="entry name" value="agcS"/>
    <property type="match status" value="1"/>
</dbReference>